<keyword evidence="4" id="KW-1185">Reference proteome</keyword>
<evidence type="ECO:0008006" key="5">
    <source>
        <dbReference type="Google" id="ProtNLM"/>
    </source>
</evidence>
<feature type="chain" id="PRO_5047100990" description="WD40 repeat domain-containing protein" evidence="2">
    <location>
        <begin position="33"/>
        <end position="355"/>
    </location>
</feature>
<protein>
    <recommendedName>
        <fullName evidence="5">WD40 repeat domain-containing protein</fullName>
    </recommendedName>
</protein>
<sequence>MLSWTPPRSVPRRAVVGGLACVLLAAAPLAFAAAPAEAPPAFTIGDPRITESSGLAASRLHSGVYWTHNDQDVAPNLYAIDGGTGETLATITLAGATGRDLEAISLGPDGALYVGDIGDNYDGEWPEVWIYRLPEPEQLADATVTPAVYRATYSDGPRDAEALMVHPETGRVYLVSKKQDGGAALYAGPAELSENEQNVFERQTDIDLWVTDGAFSPDGTRLLLRGYFTARMYRFADGVPEPIERRVIPPVQRQGESVTFTPDGRTLMFGTEGEGGQVEPVELSGDLLPESAAAEEAREDEDGGDGGGTDGAAEGDEGDEGDEGGLSVGVTTALVVGVLAVLGLRRLLRGGGTRS</sequence>
<accession>A0ABU2RZH9</accession>
<evidence type="ECO:0000313" key="4">
    <source>
        <dbReference type="Proteomes" id="UP001183615"/>
    </source>
</evidence>
<keyword evidence="2" id="KW-0732">Signal</keyword>
<feature type="compositionally biased region" description="Acidic residues" evidence="1">
    <location>
        <begin position="313"/>
        <end position="323"/>
    </location>
</feature>
<organism evidence="3 4">
    <name type="scientific">Streptomyces johnsoniae</name>
    <dbReference type="NCBI Taxonomy" id="3075532"/>
    <lineage>
        <taxon>Bacteria</taxon>
        <taxon>Bacillati</taxon>
        <taxon>Actinomycetota</taxon>
        <taxon>Actinomycetes</taxon>
        <taxon>Kitasatosporales</taxon>
        <taxon>Streptomycetaceae</taxon>
        <taxon>Streptomyces</taxon>
    </lineage>
</organism>
<reference evidence="4" key="1">
    <citation type="submission" date="2023-07" db="EMBL/GenBank/DDBJ databases">
        <title>30 novel species of actinomycetes from the DSMZ collection.</title>
        <authorList>
            <person name="Nouioui I."/>
        </authorList>
    </citation>
    <scope>NUCLEOTIDE SEQUENCE [LARGE SCALE GENOMIC DNA]</scope>
    <source>
        <strain evidence="4">DSM 41886</strain>
    </source>
</reference>
<proteinExistence type="predicted"/>
<gene>
    <name evidence="3" type="ORF">RM779_04720</name>
</gene>
<feature type="region of interest" description="Disordered" evidence="1">
    <location>
        <begin position="292"/>
        <end position="326"/>
    </location>
</feature>
<dbReference type="Gene3D" id="2.130.10.10">
    <property type="entry name" value="YVTN repeat-like/Quinoprotein amine dehydrogenase"/>
    <property type="match status" value="1"/>
</dbReference>
<evidence type="ECO:0000256" key="1">
    <source>
        <dbReference type="SAM" id="MobiDB-lite"/>
    </source>
</evidence>
<dbReference type="SUPFAM" id="SSF75011">
    <property type="entry name" value="3-carboxy-cis,cis-mucoante lactonizing enzyme"/>
    <property type="match status" value="1"/>
</dbReference>
<evidence type="ECO:0000256" key="2">
    <source>
        <dbReference type="SAM" id="SignalP"/>
    </source>
</evidence>
<evidence type="ECO:0000313" key="3">
    <source>
        <dbReference type="EMBL" id="MDT0441903.1"/>
    </source>
</evidence>
<dbReference type="InterPro" id="IPR015943">
    <property type="entry name" value="WD40/YVTN_repeat-like_dom_sf"/>
</dbReference>
<feature type="signal peptide" evidence="2">
    <location>
        <begin position="1"/>
        <end position="32"/>
    </location>
</feature>
<comment type="caution">
    <text evidence="3">The sequence shown here is derived from an EMBL/GenBank/DDBJ whole genome shotgun (WGS) entry which is preliminary data.</text>
</comment>
<dbReference type="RefSeq" id="WP_311616093.1">
    <property type="nucleotide sequence ID" value="NZ_JAVREV010000002.1"/>
</dbReference>
<dbReference type="EMBL" id="JAVREV010000002">
    <property type="protein sequence ID" value="MDT0441903.1"/>
    <property type="molecule type" value="Genomic_DNA"/>
</dbReference>
<name>A0ABU2RZH9_9ACTN</name>
<dbReference type="Proteomes" id="UP001183615">
    <property type="component" value="Unassembled WGS sequence"/>
</dbReference>